<evidence type="ECO:0000313" key="3">
    <source>
        <dbReference type="Proteomes" id="UP000246085"/>
    </source>
</evidence>
<dbReference type="Proteomes" id="UP000246085">
    <property type="component" value="Chromosome BRAD3257"/>
</dbReference>
<dbReference type="KEGG" id="bvz:BRAD3257_0979"/>
<accession>A0A2U3PSK3</accession>
<organism evidence="2 3">
    <name type="scientific">Bradyrhizobium vignae</name>
    <dbReference type="NCBI Taxonomy" id="1549949"/>
    <lineage>
        <taxon>Bacteria</taxon>
        <taxon>Pseudomonadati</taxon>
        <taxon>Pseudomonadota</taxon>
        <taxon>Alphaproteobacteria</taxon>
        <taxon>Hyphomicrobiales</taxon>
        <taxon>Nitrobacteraceae</taxon>
        <taxon>Bradyrhizobium</taxon>
    </lineage>
</organism>
<protein>
    <submittedName>
        <fullName evidence="2">Uncharacterized protein</fullName>
    </submittedName>
</protein>
<evidence type="ECO:0000313" key="2">
    <source>
        <dbReference type="EMBL" id="SPP92123.1"/>
    </source>
</evidence>
<sequence>MRKFRRSFGKAAEAALAFVRRQCGTTRFDLVRCDLFDPGGVRCDRMCRREDRGRDPQAWLDQLADRIRAGQVVRFGESLLPKSDTSIIPCEPTNDSRSPPPAV</sequence>
<dbReference type="EMBL" id="LS398110">
    <property type="protein sequence ID" value="SPP92123.1"/>
    <property type="molecule type" value="Genomic_DNA"/>
</dbReference>
<name>A0A2U3PSK3_9BRAD</name>
<reference evidence="2 3" key="1">
    <citation type="submission" date="2018-03" db="EMBL/GenBank/DDBJ databases">
        <authorList>
            <person name="Gully D."/>
        </authorList>
    </citation>
    <scope>NUCLEOTIDE SEQUENCE [LARGE SCALE GENOMIC DNA]</scope>
    <source>
        <strain evidence="2">ORS3257</strain>
    </source>
</reference>
<feature type="region of interest" description="Disordered" evidence="1">
    <location>
        <begin position="84"/>
        <end position="103"/>
    </location>
</feature>
<evidence type="ECO:0000256" key="1">
    <source>
        <dbReference type="SAM" id="MobiDB-lite"/>
    </source>
</evidence>
<dbReference type="AlphaFoldDB" id="A0A2U3PSK3"/>
<proteinExistence type="predicted"/>
<gene>
    <name evidence="2" type="ORF">BRAD3257_0979</name>
</gene>